<dbReference type="PANTHER" id="PTHR12110:SF41">
    <property type="entry name" value="INOSOSE DEHYDRATASE"/>
    <property type="match status" value="1"/>
</dbReference>
<gene>
    <name evidence="2" type="ORF">GFH32_03335</name>
</gene>
<dbReference type="PROSITE" id="PS51318">
    <property type="entry name" value="TAT"/>
    <property type="match status" value="1"/>
</dbReference>
<proteinExistence type="predicted"/>
<dbReference type="Pfam" id="PF01261">
    <property type="entry name" value="AP_endonuc_2"/>
    <property type="match status" value="1"/>
</dbReference>
<keyword evidence="3" id="KW-1185">Reference proteome</keyword>
<dbReference type="Gene3D" id="3.20.20.150">
    <property type="entry name" value="Divalent-metal-dependent TIM barrel enzymes"/>
    <property type="match status" value="1"/>
</dbReference>
<evidence type="ECO:0000313" key="3">
    <source>
        <dbReference type="Proteomes" id="UP000326921"/>
    </source>
</evidence>
<dbReference type="PANTHER" id="PTHR12110">
    <property type="entry name" value="HYDROXYPYRUVATE ISOMERASE"/>
    <property type="match status" value="1"/>
</dbReference>
<sequence length="331" mass="37712">MTQSRRNFLKQASLGVMGGLLAPQLFSCKGTGAASGSPLKNIGLQLFTLRDLLAKDPKEVLKSVAKIGYTHVETFGVDLNNNSFWGLPVDELKKVLNDNNLISHSGHYDMSKYLSKDHTDKENIEKYIEIAHNLGQEYVIAPVPPMDNLNKLDVAVYQYIAEQLNKAGEMAKKAGIKIGYHNHFWEFKEFGNGTKGLDIILAFTEPDLVCFELDLFWINKAGENPQTYFTKYPGRFPLWHVKDMDRQFSNPIEQNKFDAKTGKRDTLNFEEVMKTIRYTEVGSGSINYPNLTTFANESGLKYAFVEQDDIYTEDKYGSIKKSYDYMQKNFK</sequence>
<name>A0A5Q0Q829_9SPHI</name>
<dbReference type="RefSeq" id="WP_153509737.1">
    <property type="nucleotide sequence ID" value="NZ_CP045652.1"/>
</dbReference>
<evidence type="ECO:0000259" key="1">
    <source>
        <dbReference type="Pfam" id="PF01261"/>
    </source>
</evidence>
<dbReference type="SUPFAM" id="SSF51658">
    <property type="entry name" value="Xylose isomerase-like"/>
    <property type="match status" value="1"/>
</dbReference>
<reference evidence="2 3" key="1">
    <citation type="submission" date="2019-10" db="EMBL/GenBank/DDBJ databases">
        <authorList>
            <person name="Dong K."/>
        </authorList>
    </citation>
    <scope>NUCLEOTIDE SEQUENCE [LARGE SCALE GENOMIC DNA]</scope>
    <source>
        <strain evidence="3">dk4302</strain>
    </source>
</reference>
<evidence type="ECO:0000313" key="2">
    <source>
        <dbReference type="EMBL" id="QGA25414.1"/>
    </source>
</evidence>
<dbReference type="EMBL" id="CP045652">
    <property type="protein sequence ID" value="QGA25414.1"/>
    <property type="molecule type" value="Genomic_DNA"/>
</dbReference>
<dbReference type="InterPro" id="IPR013022">
    <property type="entry name" value="Xyl_isomerase-like_TIM-brl"/>
</dbReference>
<dbReference type="InterPro" id="IPR050312">
    <property type="entry name" value="IolE/XylAMocC-like"/>
</dbReference>
<accession>A0A5Q0Q829</accession>
<feature type="domain" description="Xylose isomerase-like TIM barrel" evidence="1">
    <location>
        <begin position="62"/>
        <end position="278"/>
    </location>
</feature>
<dbReference type="InterPro" id="IPR036237">
    <property type="entry name" value="Xyl_isomerase-like_sf"/>
</dbReference>
<dbReference type="KEGG" id="sphe:GFH32_03335"/>
<organism evidence="2 3">
    <name type="scientific">Sphingobacterium zhuxiongii</name>
    <dbReference type="NCBI Taxonomy" id="2662364"/>
    <lineage>
        <taxon>Bacteria</taxon>
        <taxon>Pseudomonadati</taxon>
        <taxon>Bacteroidota</taxon>
        <taxon>Sphingobacteriia</taxon>
        <taxon>Sphingobacteriales</taxon>
        <taxon>Sphingobacteriaceae</taxon>
        <taxon>Sphingobacterium</taxon>
    </lineage>
</organism>
<dbReference type="Proteomes" id="UP000326921">
    <property type="component" value="Chromosome"/>
</dbReference>
<protein>
    <submittedName>
        <fullName evidence="2">TIM barrel protein</fullName>
    </submittedName>
</protein>
<dbReference type="AlphaFoldDB" id="A0A5Q0Q829"/>
<dbReference type="InterPro" id="IPR006311">
    <property type="entry name" value="TAT_signal"/>
</dbReference>